<accession>A0A8S5L669</accession>
<reference evidence="1" key="1">
    <citation type="journal article" date="2021" name="Proc. Natl. Acad. Sci. U.S.A.">
        <title>A Catalog of Tens of Thousands of Viruses from Human Metagenomes Reveals Hidden Associations with Chronic Diseases.</title>
        <authorList>
            <person name="Tisza M.J."/>
            <person name="Buck C.B."/>
        </authorList>
    </citation>
    <scope>NUCLEOTIDE SEQUENCE</scope>
    <source>
        <strain evidence="1">CtD4R19</strain>
    </source>
</reference>
<proteinExistence type="predicted"/>
<dbReference type="EMBL" id="BK014638">
    <property type="protein sequence ID" value="DAD65229.1"/>
    <property type="molecule type" value="Genomic_DNA"/>
</dbReference>
<sequence length="90" mass="10561">MDLNTKINNFPPLTFLDLLMINQKLVLSQKLTIDKNELSELMGKPVKRINELLKNRILPEKLIVGGYSGRKQRQKTMFYTNDVLEWLKNN</sequence>
<organism evidence="1">
    <name type="scientific">Siphoviridae sp. ctD4R19</name>
    <dbReference type="NCBI Taxonomy" id="2823568"/>
    <lineage>
        <taxon>Viruses</taxon>
        <taxon>Duplodnaviria</taxon>
        <taxon>Heunggongvirae</taxon>
        <taxon>Uroviricota</taxon>
        <taxon>Caudoviricetes</taxon>
    </lineage>
</organism>
<evidence type="ECO:0000313" key="1">
    <source>
        <dbReference type="EMBL" id="DAD65229.1"/>
    </source>
</evidence>
<protein>
    <submittedName>
        <fullName evidence="1">Excisionase</fullName>
    </submittedName>
</protein>
<name>A0A8S5L669_9CAUD</name>